<evidence type="ECO:0000256" key="6">
    <source>
        <dbReference type="ARBA" id="ARBA00041768"/>
    </source>
</evidence>
<dbReference type="InterPro" id="IPR036259">
    <property type="entry name" value="MFS_trans_sf"/>
</dbReference>
<dbReference type="PROSITE" id="PS50850">
    <property type="entry name" value="MFS"/>
    <property type="match status" value="1"/>
</dbReference>
<feature type="transmembrane region" description="Helical" evidence="8">
    <location>
        <begin position="153"/>
        <end position="170"/>
    </location>
</feature>
<feature type="transmembrane region" description="Helical" evidence="8">
    <location>
        <begin position="205"/>
        <end position="229"/>
    </location>
</feature>
<comment type="subcellular location">
    <subcellularLocation>
        <location evidence="4">Basal cell membrane</location>
        <topology evidence="4">Multi-pass membrane protein</topology>
    </subcellularLocation>
</comment>
<dbReference type="OrthoDB" id="2544694at2759"/>
<comment type="caution">
    <text evidence="10">The sequence shown here is derived from an EMBL/GenBank/DDBJ whole genome shotgun (WGS) entry which is preliminary data.</text>
</comment>
<reference evidence="10" key="1">
    <citation type="submission" date="2021-01" db="EMBL/GenBank/DDBJ databases">
        <authorList>
            <person name="Zahm M."/>
            <person name="Roques C."/>
            <person name="Cabau C."/>
            <person name="Klopp C."/>
            <person name="Donnadieu C."/>
            <person name="Jouanno E."/>
            <person name="Lampietro C."/>
            <person name="Louis A."/>
            <person name="Herpin A."/>
            <person name="Echchiki A."/>
            <person name="Berthelot C."/>
            <person name="Parey E."/>
            <person name="Roest-Crollius H."/>
            <person name="Braasch I."/>
            <person name="Postlethwait J."/>
            <person name="Bobe J."/>
            <person name="Montfort J."/>
            <person name="Bouchez O."/>
            <person name="Begum T."/>
            <person name="Mejri S."/>
            <person name="Adams A."/>
            <person name="Chen W.-J."/>
            <person name="Guiguen Y."/>
        </authorList>
    </citation>
    <scope>NUCLEOTIDE SEQUENCE</scope>
    <source>
        <strain evidence="10">YG-15Mar2019-1</strain>
        <tissue evidence="10">Brain</tissue>
    </source>
</reference>
<evidence type="ECO:0000313" key="11">
    <source>
        <dbReference type="Proteomes" id="UP001046870"/>
    </source>
</evidence>
<evidence type="ECO:0000256" key="4">
    <source>
        <dbReference type="ARBA" id="ARBA00034696"/>
    </source>
</evidence>
<name>A0A9D3TB72_MEGAT</name>
<gene>
    <name evidence="10" type="ORF">MATL_G00055260</name>
</gene>
<feature type="transmembrane region" description="Helical" evidence="8">
    <location>
        <begin position="498"/>
        <end position="518"/>
    </location>
</feature>
<organism evidence="10 11">
    <name type="scientific">Megalops atlanticus</name>
    <name type="common">Tarpon</name>
    <name type="synonym">Clupea gigantea</name>
    <dbReference type="NCBI Taxonomy" id="7932"/>
    <lineage>
        <taxon>Eukaryota</taxon>
        <taxon>Metazoa</taxon>
        <taxon>Chordata</taxon>
        <taxon>Craniata</taxon>
        <taxon>Vertebrata</taxon>
        <taxon>Euteleostomi</taxon>
        <taxon>Actinopterygii</taxon>
        <taxon>Neopterygii</taxon>
        <taxon>Teleostei</taxon>
        <taxon>Elopiformes</taxon>
        <taxon>Megalopidae</taxon>
        <taxon>Megalops</taxon>
    </lineage>
</organism>
<feature type="transmembrane region" description="Helical" evidence="8">
    <location>
        <begin position="382"/>
        <end position="403"/>
    </location>
</feature>
<dbReference type="GO" id="GO:0009925">
    <property type="term" value="C:basal plasma membrane"/>
    <property type="evidence" value="ECO:0007669"/>
    <property type="project" value="UniProtKB-SubCell"/>
</dbReference>
<keyword evidence="3 8" id="KW-0472">Membrane</keyword>
<feature type="transmembrane region" description="Helical" evidence="8">
    <location>
        <begin position="177"/>
        <end position="199"/>
    </location>
</feature>
<evidence type="ECO:0000313" key="10">
    <source>
        <dbReference type="EMBL" id="KAG7484899.1"/>
    </source>
</evidence>
<sequence length="566" mass="61982">MAFADLLEQVGSTGRFQVLHVTLLCLPILMMASHNLLQNFVAAVPPHHCRAPKNSSLSHLEPQVALLLTVPLDPQGRPSKCQRYSSPRWHLLAENDTSAEAGGAVPSTPGYAGTELQGCVEGWEYNLTEMTSTIISEWDLVCDLRSFKQMGQTIYMGGVLVGALFFGGLSDKFGRRFLLLVSNLLMAVSGTCAAFSPSFSLFCLFRFGCGMALSGLVLNSFSLIVEWIPTRVRTVVGTGSGYCYTTGQLILAAVAYFIRDWRWLTLTVSLPFYVSFLYAWWFKESARWLVLNGKSDHAVQNLRSVARINGRRAEGDKINIEMLQESMKKEVSCSQGTYSALDLMRTPIMRTTTVCLSAVWFSTSFAYYGLSMDLQKFGVSIYLIQVIFGAVDIPAKVVVTVAMSMIGRRPSQCGSLILAGITILTNLLVPYDMQTLRTSLAVIGKGCLAASFNCCYLYSGELYPTVIRQNGMGWVSMMARLGAMVAPMVLLLGETQVWLPGLIYGGIPILAGGFTLFLPETLATPLPDTIQDVEERGKGKKSSSALPKKEELVLKDANNSLLKEAV</sequence>
<feature type="transmembrane region" description="Helical" evidence="8">
    <location>
        <begin position="471"/>
        <end position="492"/>
    </location>
</feature>
<feature type="transmembrane region" description="Helical" evidence="8">
    <location>
        <begin position="439"/>
        <end position="459"/>
    </location>
</feature>
<dbReference type="SUPFAM" id="SSF103473">
    <property type="entry name" value="MFS general substrate transporter"/>
    <property type="match status" value="1"/>
</dbReference>
<evidence type="ECO:0000256" key="7">
    <source>
        <dbReference type="ARBA" id="ARBA00042362"/>
    </source>
</evidence>
<feature type="transmembrane region" description="Helical" evidence="8">
    <location>
        <begin position="415"/>
        <end position="433"/>
    </location>
</feature>
<protein>
    <recommendedName>
        <fullName evidence="5">Solute carrier family 22 member 6</fullName>
    </recommendedName>
    <alternativeName>
        <fullName evidence="7">Organic anion transporter 1</fullName>
    </alternativeName>
    <alternativeName>
        <fullName evidence="6">Renal organic anion transporter 1</fullName>
    </alternativeName>
</protein>
<dbReference type="FunFam" id="1.20.1250.20:FF:000023">
    <property type="entry name" value="Solute carrier family 22 member 6"/>
    <property type="match status" value="1"/>
</dbReference>
<evidence type="ECO:0000259" key="9">
    <source>
        <dbReference type="PROSITE" id="PS50850"/>
    </source>
</evidence>
<evidence type="ECO:0000256" key="1">
    <source>
        <dbReference type="ARBA" id="ARBA00022692"/>
    </source>
</evidence>
<evidence type="ECO:0000256" key="2">
    <source>
        <dbReference type="ARBA" id="ARBA00022989"/>
    </source>
</evidence>
<dbReference type="Gene3D" id="1.20.1250.20">
    <property type="entry name" value="MFS general substrate transporter like domains"/>
    <property type="match status" value="1"/>
</dbReference>
<keyword evidence="11" id="KW-1185">Reference proteome</keyword>
<feature type="domain" description="Major facilitator superfamily (MFS) profile" evidence="9">
    <location>
        <begin position="110"/>
        <end position="523"/>
    </location>
</feature>
<keyword evidence="2 8" id="KW-1133">Transmembrane helix</keyword>
<evidence type="ECO:0000256" key="3">
    <source>
        <dbReference type="ARBA" id="ARBA00023136"/>
    </source>
</evidence>
<keyword evidence="1 8" id="KW-0812">Transmembrane</keyword>
<dbReference type="InterPro" id="IPR005828">
    <property type="entry name" value="MFS_sugar_transport-like"/>
</dbReference>
<evidence type="ECO:0000256" key="5">
    <source>
        <dbReference type="ARBA" id="ARBA00039897"/>
    </source>
</evidence>
<evidence type="ECO:0000256" key="8">
    <source>
        <dbReference type="SAM" id="Phobius"/>
    </source>
</evidence>
<dbReference type="InterPro" id="IPR020846">
    <property type="entry name" value="MFS_dom"/>
</dbReference>
<dbReference type="EMBL" id="JAFDVH010000003">
    <property type="protein sequence ID" value="KAG7484899.1"/>
    <property type="molecule type" value="Genomic_DNA"/>
</dbReference>
<dbReference type="AlphaFoldDB" id="A0A9D3TB72"/>
<proteinExistence type="predicted"/>
<accession>A0A9D3TB72</accession>
<dbReference type="Pfam" id="PF00083">
    <property type="entry name" value="Sugar_tr"/>
    <property type="match status" value="1"/>
</dbReference>
<feature type="transmembrane region" description="Helical" evidence="8">
    <location>
        <begin position="264"/>
        <end position="282"/>
    </location>
</feature>
<dbReference type="GO" id="GO:0022857">
    <property type="term" value="F:transmembrane transporter activity"/>
    <property type="evidence" value="ECO:0007669"/>
    <property type="project" value="InterPro"/>
</dbReference>
<dbReference type="Proteomes" id="UP001046870">
    <property type="component" value="Chromosome 3"/>
</dbReference>
<dbReference type="PANTHER" id="PTHR24064">
    <property type="entry name" value="SOLUTE CARRIER FAMILY 22 MEMBER"/>
    <property type="match status" value="1"/>
</dbReference>
<feature type="transmembrane region" description="Helical" evidence="8">
    <location>
        <begin position="351"/>
        <end position="370"/>
    </location>
</feature>